<evidence type="ECO:0000313" key="1">
    <source>
        <dbReference type="EMBL" id="NJB91114.1"/>
    </source>
</evidence>
<reference evidence="1 2" key="1">
    <citation type="submission" date="2020-03" db="EMBL/GenBank/DDBJ databases">
        <title>Genomic Encyclopedia of Type Strains, Phase IV (KMG-IV): sequencing the most valuable type-strain genomes for metagenomic binning, comparative biology and taxonomic classification.</title>
        <authorList>
            <person name="Goeker M."/>
        </authorList>
    </citation>
    <scope>NUCLEOTIDE SEQUENCE [LARGE SCALE GENOMIC DNA]</scope>
    <source>
        <strain evidence="1 2">DSM 25229</strain>
    </source>
</reference>
<dbReference type="AlphaFoldDB" id="A0A7X6BA88"/>
<dbReference type="Proteomes" id="UP000535078">
    <property type="component" value="Unassembled WGS sequence"/>
</dbReference>
<sequence length="184" mass="20246">MARYVALFGSINVGGNRLKMVDLRSAFEAEGFSDVETVVASGNVLFNHDARPTRGLEEKLAMMVGDRFDMTSAVVVRDRGELASAIADNPFAGTNEDRFVHTMFLTDQPSEEQFDRLVGDHLGRGGEKLALGKRMLFLDYGDGVADSKLTGPFIERRLGCKGTARNMRSIARIVAKLDEEEKAK</sequence>
<dbReference type="PANTHER" id="PTHR36439:SF1">
    <property type="entry name" value="DUF1697 DOMAIN-CONTAINING PROTEIN"/>
    <property type="match status" value="1"/>
</dbReference>
<accession>A0A7X6BA88</accession>
<dbReference type="PANTHER" id="PTHR36439">
    <property type="entry name" value="BLL4334 PROTEIN"/>
    <property type="match status" value="1"/>
</dbReference>
<dbReference type="Gene3D" id="3.30.70.1280">
    <property type="entry name" value="SP0830-like domains"/>
    <property type="match status" value="1"/>
</dbReference>
<dbReference type="Pfam" id="PF08002">
    <property type="entry name" value="DUF1697"/>
    <property type="match status" value="1"/>
</dbReference>
<protein>
    <submittedName>
        <fullName evidence="1">Uncharacterized protein (DUF1697 family)</fullName>
    </submittedName>
</protein>
<dbReference type="RefSeq" id="WP_167922456.1">
    <property type="nucleotide sequence ID" value="NZ_JAATIT010000004.1"/>
</dbReference>
<dbReference type="InterPro" id="IPR012545">
    <property type="entry name" value="DUF1697"/>
</dbReference>
<dbReference type="EMBL" id="JAATIT010000004">
    <property type="protein sequence ID" value="NJB91114.1"/>
    <property type="molecule type" value="Genomic_DNA"/>
</dbReference>
<dbReference type="PIRSF" id="PIRSF008502">
    <property type="entry name" value="UCP008502"/>
    <property type="match status" value="1"/>
</dbReference>
<evidence type="ECO:0000313" key="2">
    <source>
        <dbReference type="Proteomes" id="UP000535078"/>
    </source>
</evidence>
<organism evidence="1 2">
    <name type="scientific">Sphingopyxis italica</name>
    <dbReference type="NCBI Taxonomy" id="1129133"/>
    <lineage>
        <taxon>Bacteria</taxon>
        <taxon>Pseudomonadati</taxon>
        <taxon>Pseudomonadota</taxon>
        <taxon>Alphaproteobacteria</taxon>
        <taxon>Sphingomonadales</taxon>
        <taxon>Sphingomonadaceae</taxon>
        <taxon>Sphingopyxis</taxon>
    </lineage>
</organism>
<name>A0A7X6BA88_9SPHN</name>
<proteinExistence type="predicted"/>
<gene>
    <name evidence="1" type="ORF">GGR90_003316</name>
</gene>
<comment type="caution">
    <text evidence="1">The sequence shown here is derived from an EMBL/GenBank/DDBJ whole genome shotgun (WGS) entry which is preliminary data.</text>
</comment>
<keyword evidence="2" id="KW-1185">Reference proteome</keyword>
<dbReference type="SUPFAM" id="SSF160379">
    <property type="entry name" value="SP0830-like"/>
    <property type="match status" value="1"/>
</dbReference>